<evidence type="ECO:0000313" key="3">
    <source>
        <dbReference type="Proteomes" id="UP001238179"/>
    </source>
</evidence>
<dbReference type="AlphaFoldDB" id="A0AA48H7B6"/>
<dbReference type="CDD" id="cd01300">
    <property type="entry name" value="YtcJ_like"/>
    <property type="match status" value="1"/>
</dbReference>
<dbReference type="SUPFAM" id="SSF51556">
    <property type="entry name" value="Metallo-dependent hydrolases"/>
    <property type="match status" value="1"/>
</dbReference>
<dbReference type="Gene3D" id="3.20.20.140">
    <property type="entry name" value="Metal-dependent hydrolases"/>
    <property type="match status" value="1"/>
</dbReference>
<proteinExistence type="predicted"/>
<dbReference type="EMBL" id="AP027080">
    <property type="protein sequence ID" value="BDU73113.1"/>
    <property type="molecule type" value="Genomic_DNA"/>
</dbReference>
<dbReference type="InterPro" id="IPR011059">
    <property type="entry name" value="Metal-dep_hydrolase_composite"/>
</dbReference>
<evidence type="ECO:0000313" key="2">
    <source>
        <dbReference type="EMBL" id="BDU73113.1"/>
    </source>
</evidence>
<dbReference type="PANTHER" id="PTHR22642">
    <property type="entry name" value="IMIDAZOLONEPROPIONASE"/>
    <property type="match status" value="1"/>
</dbReference>
<sequence>MPVHALPPPPAIQVLLGADVWSGDGEPRSGQALALRGARILAAGPAAEILGKYPAARRVELPGGTLLPGLIEGHAHVLGLGQQGLRADLALAPSLPAALDRVKTWAGSHGGWIEGRGWDQNLWPSKTFPTARDLDAVTGDRPAALERVDGHALWVNSAALKAAGITRGTQDPAGGSILRDAAGEPTGILVDGAMDLLLKVRPAPSPAALEAALAAGLARLRSLGFTSVADMGVDHPTLDAYRRLARAGKLPIRVFVYLAHDTRLMLQELRRARNPKPGFLQVQGVKFYLDGALGSRGARLLEPYADAPTSGIWTTDPARVAADVKATQRAGYQPAIHAIGDAANRKALDILERLPRRAALPPRIEHAQIVTAEDAARFGPLGVVASIQPVHCADDHAWTPARLGPARVEEAFPWRSFLKGGALLALGSDAPVADPNPFVGIVSAETRQDAALDPPGGFLPAQRLTRAEALRGYTAGNARALGLPDLGVLKAGAVADLLWVQAPLATLPSAELRKLKPGRLWVNGIECTEKP</sequence>
<feature type="domain" description="Amidohydrolase 3" evidence="1">
    <location>
        <begin position="60"/>
        <end position="524"/>
    </location>
</feature>
<dbReference type="Pfam" id="PF07969">
    <property type="entry name" value="Amidohydro_3"/>
    <property type="match status" value="1"/>
</dbReference>
<dbReference type="SUPFAM" id="SSF51338">
    <property type="entry name" value="Composite domain of metallo-dependent hydrolases"/>
    <property type="match status" value="1"/>
</dbReference>
<accession>A0AA48H7B6</accession>
<evidence type="ECO:0000259" key="1">
    <source>
        <dbReference type="Pfam" id="PF07969"/>
    </source>
</evidence>
<dbReference type="KEGG" id="msil:METEAL_22870"/>
<dbReference type="InterPro" id="IPR033932">
    <property type="entry name" value="YtcJ-like"/>
</dbReference>
<dbReference type="PANTHER" id="PTHR22642:SF2">
    <property type="entry name" value="PROTEIN LONG AFTER FAR-RED 3"/>
    <property type="match status" value="1"/>
</dbReference>
<dbReference type="InterPro" id="IPR013108">
    <property type="entry name" value="Amidohydro_3"/>
</dbReference>
<gene>
    <name evidence="2" type="ORF">METEAL_22870</name>
</gene>
<organism evidence="2 3">
    <name type="scientific">Mesoterricola silvestris</name>
    <dbReference type="NCBI Taxonomy" id="2927979"/>
    <lineage>
        <taxon>Bacteria</taxon>
        <taxon>Pseudomonadati</taxon>
        <taxon>Acidobacteriota</taxon>
        <taxon>Holophagae</taxon>
        <taxon>Holophagales</taxon>
        <taxon>Holophagaceae</taxon>
        <taxon>Mesoterricola</taxon>
    </lineage>
</organism>
<reference evidence="3" key="1">
    <citation type="journal article" date="2023" name="Int. J. Syst. Evol. Microbiol.">
        <title>Mesoterricola silvestris gen. nov., sp. nov., Mesoterricola sediminis sp. nov., Geothrix oryzae sp. nov., Geothrix edaphica sp. nov., Geothrix rubra sp. nov., and Geothrix limicola sp. nov., six novel members of Acidobacteriota isolated from soils.</title>
        <authorList>
            <person name="Itoh H."/>
            <person name="Sugisawa Y."/>
            <person name="Mise K."/>
            <person name="Xu Z."/>
            <person name="Kuniyasu M."/>
            <person name="Ushijima N."/>
            <person name="Kawano K."/>
            <person name="Kobayashi E."/>
            <person name="Shiratori Y."/>
            <person name="Masuda Y."/>
            <person name="Senoo K."/>
        </authorList>
    </citation>
    <scope>NUCLEOTIDE SEQUENCE [LARGE SCALE GENOMIC DNA]</scope>
    <source>
        <strain evidence="3">W79</strain>
    </source>
</reference>
<keyword evidence="3" id="KW-1185">Reference proteome</keyword>
<dbReference type="GO" id="GO:0016810">
    <property type="term" value="F:hydrolase activity, acting on carbon-nitrogen (but not peptide) bonds"/>
    <property type="evidence" value="ECO:0007669"/>
    <property type="project" value="InterPro"/>
</dbReference>
<protein>
    <submittedName>
        <fullName evidence="2">Amidohydrolase</fullName>
    </submittedName>
</protein>
<dbReference type="Proteomes" id="UP001238179">
    <property type="component" value="Chromosome"/>
</dbReference>
<name>A0AA48H7B6_9BACT</name>
<dbReference type="RefSeq" id="WP_316411755.1">
    <property type="nucleotide sequence ID" value="NZ_AP027080.1"/>
</dbReference>
<dbReference type="InterPro" id="IPR032466">
    <property type="entry name" value="Metal_Hydrolase"/>
</dbReference>
<dbReference type="Gene3D" id="2.30.40.10">
    <property type="entry name" value="Urease, subunit C, domain 1"/>
    <property type="match status" value="1"/>
</dbReference>
<dbReference type="Gene3D" id="3.10.310.70">
    <property type="match status" value="1"/>
</dbReference>